<dbReference type="EMBL" id="OZ037948">
    <property type="protein sequence ID" value="CAL1709237.1"/>
    <property type="molecule type" value="Genomic_DNA"/>
</dbReference>
<protein>
    <submittedName>
        <fullName evidence="1">Uncharacterized protein</fullName>
    </submittedName>
</protein>
<sequence>MNVPTFHPSTSLSPKFVRLQQSAQPKARRLHVKTPDGAIPRAEELEERDELLLLICDNLSRVACSFAARYPPIFLTFNSHARHSAVQSLGGYVPMLRRASNIQLQEFKWGFIPISCLHHSGKRHITALYTPTAVVGIPKYLLLRRQSRSEPDITTHAALRSVLEILPVGASELSMILSLIGNLPKLERSQSLYIFRVKYAS</sequence>
<reference evidence="2" key="1">
    <citation type="submission" date="2024-04" db="EMBL/GenBank/DDBJ databases">
        <authorList>
            <person name="Shaw F."/>
            <person name="Minotto A."/>
        </authorList>
    </citation>
    <scope>NUCLEOTIDE SEQUENCE [LARGE SCALE GENOMIC DNA]</scope>
</reference>
<dbReference type="Proteomes" id="UP001497453">
    <property type="component" value="Chromosome 5"/>
</dbReference>
<proteinExistence type="predicted"/>
<gene>
    <name evidence="1" type="ORF">GFSPODELE1_LOCUS7250</name>
</gene>
<accession>A0ABP1DQ06</accession>
<name>A0ABP1DQ06_9APHY</name>
<keyword evidence="2" id="KW-1185">Reference proteome</keyword>
<organism evidence="1 2">
    <name type="scientific">Somion occarium</name>
    <dbReference type="NCBI Taxonomy" id="3059160"/>
    <lineage>
        <taxon>Eukaryota</taxon>
        <taxon>Fungi</taxon>
        <taxon>Dikarya</taxon>
        <taxon>Basidiomycota</taxon>
        <taxon>Agaricomycotina</taxon>
        <taxon>Agaricomycetes</taxon>
        <taxon>Polyporales</taxon>
        <taxon>Cerrenaceae</taxon>
        <taxon>Somion</taxon>
    </lineage>
</organism>
<evidence type="ECO:0000313" key="1">
    <source>
        <dbReference type="EMBL" id="CAL1709237.1"/>
    </source>
</evidence>
<evidence type="ECO:0000313" key="2">
    <source>
        <dbReference type="Proteomes" id="UP001497453"/>
    </source>
</evidence>